<sequence>MYKVNEHGVDVGREEKLSELPWHMETPSRYLQAACTYHNLCRTIFHPTNQKDRNTEIVTSPIRDLNGLQRSPSISFLLYEKRSSHGLFYIRLSHKLLSSNSNNNNDTNLLHSCDLVSTIFAFMKKFNIRKIPYRMATLITNSWFKKSALEIFPAFSKSCDFVCQPIKFILHLFTYIFVIPLSLSSLALHLENQSIRSQFNGNRYNYFIPVDSASKAGAVELVWELLEEMKKSGILIVPQTFNVLISAYAKMGAAEKAVDSFGQMKDFNSRPNTFTYNTMLHLLVQKQVMDEIVSILKCIKNEGFVVGLNGYSCLIDGLFRIGRFREACRLWHNLMSDGSIAPDCILYTIMMKGLTMEGKVEDAVKLLSEMASRGIVPDTFCYNTLIKGFCDMGLLDEARSLKLEISQNDCFPDSATYTILICGLCKKGLVDEAQQIFEEMEKLGCLPTVMTFNALISGLCKAGELEQAHFLFYKMEIGRNPSLFLRLSQGAERVLDSASLQILVEHLCESGLILKAYKLLIQLADSGVVPNIFTYNILINGLCKARDIDRAFKIFKELQLKGHSPDSVTYATLIDGLQRVNREEDAVKLFDQMVKNGCTPTVVIYKTLLTALCRRGKVAQTFSLWLEYVRSFPDQDDMAIKLVEENFERGNVEEAIRGLLRIDFKCKLLDPSPYNIWLIGFCRAGKVGEALKLFSILEKYKVDISPPSCVMLIYGLCQCGMVDIAVDIFLYTLEKDYKLLPPVCNRLITSLFYQDRKGSLLDLVTKMGAAGYDLKLYLNQTTKSMLRDLTLQALGGGFIVLSMFKIAELNNQSEV</sequence>
<dbReference type="InterPro" id="IPR002885">
    <property type="entry name" value="PPR_rpt"/>
</dbReference>
<gene>
    <name evidence="4" type="ORF">Scep_010504</name>
</gene>
<dbReference type="PANTHER" id="PTHR45613">
    <property type="entry name" value="PENTATRICOPEPTIDE REPEAT-CONTAINING PROTEIN"/>
    <property type="match status" value="1"/>
</dbReference>
<reference evidence="4 5" key="1">
    <citation type="submission" date="2024-01" db="EMBL/GenBank/DDBJ databases">
        <title>Genome assemblies of Stephania.</title>
        <authorList>
            <person name="Yang L."/>
        </authorList>
    </citation>
    <scope>NUCLEOTIDE SEQUENCE [LARGE SCALE GENOMIC DNA]</scope>
    <source>
        <strain evidence="4">JXDWG</strain>
        <tissue evidence="4">Leaf</tissue>
    </source>
</reference>
<dbReference type="Gene3D" id="1.25.40.10">
    <property type="entry name" value="Tetratricopeptide repeat domain"/>
    <property type="match status" value="5"/>
</dbReference>
<dbReference type="InterPro" id="IPR011990">
    <property type="entry name" value="TPR-like_helical_dom_sf"/>
</dbReference>
<proteinExistence type="predicted"/>
<feature type="repeat" description="PPR" evidence="2">
    <location>
        <begin position="237"/>
        <end position="271"/>
    </location>
</feature>
<feature type="repeat" description="PPR" evidence="2">
    <location>
        <begin position="566"/>
        <end position="600"/>
    </location>
</feature>
<evidence type="ECO:0000313" key="5">
    <source>
        <dbReference type="Proteomes" id="UP001419268"/>
    </source>
</evidence>
<keyword evidence="5" id="KW-1185">Reference proteome</keyword>
<dbReference type="PANTHER" id="PTHR45613:SF207">
    <property type="entry name" value="OS08G0300700 PROTEIN"/>
    <property type="match status" value="1"/>
</dbReference>
<feature type="repeat" description="PPR" evidence="2">
    <location>
        <begin position="670"/>
        <end position="704"/>
    </location>
</feature>
<keyword evidence="1" id="KW-0677">Repeat</keyword>
<evidence type="ECO:0000256" key="2">
    <source>
        <dbReference type="PROSITE-ProRule" id="PRU00708"/>
    </source>
</evidence>
<keyword evidence="3" id="KW-0812">Transmembrane</keyword>
<feature type="repeat" description="PPR" evidence="2">
    <location>
        <begin position="272"/>
        <end position="306"/>
    </location>
</feature>
<dbReference type="Pfam" id="PF01535">
    <property type="entry name" value="PPR"/>
    <property type="match status" value="4"/>
</dbReference>
<name>A0AAP0JWG5_9MAGN</name>
<feature type="repeat" description="PPR" evidence="2">
    <location>
        <begin position="343"/>
        <end position="377"/>
    </location>
</feature>
<evidence type="ECO:0000313" key="4">
    <source>
        <dbReference type="EMBL" id="KAK9140823.1"/>
    </source>
</evidence>
<dbReference type="AlphaFoldDB" id="A0AAP0JWG5"/>
<feature type="repeat" description="PPR" evidence="2">
    <location>
        <begin position="378"/>
        <end position="412"/>
    </location>
</feature>
<evidence type="ECO:0008006" key="6">
    <source>
        <dbReference type="Google" id="ProtNLM"/>
    </source>
</evidence>
<feature type="repeat" description="PPR" evidence="2">
    <location>
        <begin position="448"/>
        <end position="482"/>
    </location>
</feature>
<feature type="repeat" description="PPR" evidence="2">
    <location>
        <begin position="307"/>
        <end position="342"/>
    </location>
</feature>
<dbReference type="NCBIfam" id="TIGR00756">
    <property type="entry name" value="PPR"/>
    <property type="match status" value="9"/>
</dbReference>
<dbReference type="SUPFAM" id="SSF81901">
    <property type="entry name" value="HCP-like"/>
    <property type="match status" value="1"/>
</dbReference>
<organism evidence="4 5">
    <name type="scientific">Stephania cephalantha</name>
    <dbReference type="NCBI Taxonomy" id="152367"/>
    <lineage>
        <taxon>Eukaryota</taxon>
        <taxon>Viridiplantae</taxon>
        <taxon>Streptophyta</taxon>
        <taxon>Embryophyta</taxon>
        <taxon>Tracheophyta</taxon>
        <taxon>Spermatophyta</taxon>
        <taxon>Magnoliopsida</taxon>
        <taxon>Ranunculales</taxon>
        <taxon>Menispermaceae</taxon>
        <taxon>Menispermoideae</taxon>
        <taxon>Cissampelideae</taxon>
        <taxon>Stephania</taxon>
    </lineage>
</organism>
<feature type="transmembrane region" description="Helical" evidence="3">
    <location>
        <begin position="168"/>
        <end position="190"/>
    </location>
</feature>
<dbReference type="Proteomes" id="UP001419268">
    <property type="component" value="Unassembled WGS sequence"/>
</dbReference>
<dbReference type="EMBL" id="JBBNAG010000004">
    <property type="protein sequence ID" value="KAK9140823.1"/>
    <property type="molecule type" value="Genomic_DNA"/>
</dbReference>
<dbReference type="Pfam" id="PF13041">
    <property type="entry name" value="PPR_2"/>
    <property type="match status" value="4"/>
</dbReference>
<keyword evidence="3" id="KW-0472">Membrane</keyword>
<keyword evidence="3" id="KW-1133">Transmembrane helix</keyword>
<feature type="repeat" description="PPR" evidence="2">
    <location>
        <begin position="413"/>
        <end position="447"/>
    </location>
</feature>
<evidence type="ECO:0000256" key="3">
    <source>
        <dbReference type="SAM" id="Phobius"/>
    </source>
</evidence>
<comment type="caution">
    <text evidence="4">The sequence shown here is derived from an EMBL/GenBank/DDBJ whole genome shotgun (WGS) entry which is preliminary data.</text>
</comment>
<feature type="repeat" description="PPR" evidence="2">
    <location>
        <begin position="531"/>
        <end position="565"/>
    </location>
</feature>
<protein>
    <recommendedName>
        <fullName evidence="6">Pentatricopeptide repeat-containing protein</fullName>
    </recommendedName>
</protein>
<dbReference type="PROSITE" id="PS51375">
    <property type="entry name" value="PPR"/>
    <property type="match status" value="11"/>
</dbReference>
<feature type="repeat" description="PPR" evidence="2">
    <location>
        <begin position="496"/>
        <end position="530"/>
    </location>
</feature>
<dbReference type="Pfam" id="PF12854">
    <property type="entry name" value="PPR_1"/>
    <property type="match status" value="1"/>
</dbReference>
<evidence type="ECO:0000256" key="1">
    <source>
        <dbReference type="ARBA" id="ARBA00022737"/>
    </source>
</evidence>
<accession>A0AAP0JWG5</accession>